<dbReference type="InterPro" id="IPR001209">
    <property type="entry name" value="Ribosomal_uS14"/>
</dbReference>
<evidence type="ECO:0000313" key="9">
    <source>
        <dbReference type="Proteomes" id="UP000246104"/>
    </source>
</evidence>
<dbReference type="InterPro" id="IPR043140">
    <property type="entry name" value="Ribosomal_uS14_sf"/>
</dbReference>
<evidence type="ECO:0000256" key="7">
    <source>
        <dbReference type="ARBA" id="ARBA00035167"/>
    </source>
</evidence>
<accession>A0A317JPJ4</accession>
<protein>
    <recommendedName>
        <fullName evidence="7">Small ribosomal subunit protein uS14</fullName>
    </recommendedName>
</protein>
<keyword evidence="1" id="KW-0479">Metal-binding</keyword>
<evidence type="ECO:0000256" key="4">
    <source>
        <dbReference type="ARBA" id="ARBA00022884"/>
    </source>
</evidence>
<evidence type="ECO:0000256" key="1">
    <source>
        <dbReference type="ARBA" id="ARBA00022723"/>
    </source>
</evidence>
<sequence>MAKISKIIKTQRANIKGPMARRKNRCKLCGRPHAYMRFFGVCRLCFRELASKGELPGVTKASF</sequence>
<dbReference type="InterPro" id="IPR023053">
    <property type="entry name" value="Ribosomal_uS14_bact"/>
</dbReference>
<dbReference type="Pfam" id="PF00253">
    <property type="entry name" value="Ribosomal_S14"/>
    <property type="match status" value="1"/>
</dbReference>
<dbReference type="Gene3D" id="4.10.830.10">
    <property type="entry name" value="30s Ribosomal Protein S14, Chain N"/>
    <property type="match status" value="1"/>
</dbReference>
<organism evidence="8 9">
    <name type="scientific">Candidatus Cerribacteria bacterium 'Amazon FNV 2010 28 9'</name>
    <dbReference type="NCBI Taxonomy" id="2081795"/>
    <lineage>
        <taxon>Bacteria</taxon>
        <taxon>Candidatus Cerribacteria</taxon>
    </lineage>
</organism>
<dbReference type="GO" id="GO:0015935">
    <property type="term" value="C:small ribosomal subunit"/>
    <property type="evidence" value="ECO:0007669"/>
    <property type="project" value="TreeGrafter"/>
</dbReference>
<evidence type="ECO:0000313" key="8">
    <source>
        <dbReference type="EMBL" id="PWU23129.1"/>
    </source>
</evidence>
<dbReference type="EMBL" id="PSRQ01000045">
    <property type="protein sequence ID" value="PWU23129.1"/>
    <property type="molecule type" value="Genomic_DNA"/>
</dbReference>
<gene>
    <name evidence="8" type="ORF">C5B42_04045</name>
</gene>
<evidence type="ECO:0000256" key="3">
    <source>
        <dbReference type="ARBA" id="ARBA00022833"/>
    </source>
</evidence>
<comment type="caution">
    <text evidence="8">The sequence shown here is derived from an EMBL/GenBank/DDBJ whole genome shotgun (WGS) entry which is preliminary data.</text>
</comment>
<dbReference type="GO" id="GO:0019843">
    <property type="term" value="F:rRNA binding"/>
    <property type="evidence" value="ECO:0007669"/>
    <property type="project" value="UniProtKB-KW"/>
</dbReference>
<dbReference type="PANTHER" id="PTHR19836:SF19">
    <property type="entry name" value="SMALL RIBOSOMAL SUBUNIT PROTEIN US14M"/>
    <property type="match status" value="1"/>
</dbReference>
<proteinExistence type="predicted"/>
<evidence type="ECO:0000256" key="5">
    <source>
        <dbReference type="ARBA" id="ARBA00022980"/>
    </source>
</evidence>
<name>A0A317JPJ4_9BACT</name>
<keyword evidence="6" id="KW-0687">Ribonucleoprotein</keyword>
<dbReference type="PROSITE" id="PS00527">
    <property type="entry name" value="RIBOSOMAL_S14"/>
    <property type="match status" value="1"/>
</dbReference>
<dbReference type="PANTHER" id="PTHR19836">
    <property type="entry name" value="30S RIBOSOMAL PROTEIN S14"/>
    <property type="match status" value="1"/>
</dbReference>
<dbReference type="InterPro" id="IPR018271">
    <property type="entry name" value="Ribosomal_uS14_CS"/>
</dbReference>
<keyword evidence="5 8" id="KW-0689">Ribosomal protein</keyword>
<evidence type="ECO:0000256" key="2">
    <source>
        <dbReference type="ARBA" id="ARBA00022730"/>
    </source>
</evidence>
<dbReference type="GO" id="GO:0003735">
    <property type="term" value="F:structural constituent of ribosome"/>
    <property type="evidence" value="ECO:0007669"/>
    <property type="project" value="InterPro"/>
</dbReference>
<dbReference type="AlphaFoldDB" id="A0A317JPJ4"/>
<dbReference type="NCBIfam" id="NF005974">
    <property type="entry name" value="PRK08061.1"/>
    <property type="match status" value="1"/>
</dbReference>
<reference evidence="8 9" key="1">
    <citation type="submission" date="2018-02" db="EMBL/GenBank/DDBJ databases">
        <title>Genomic Reconstructions from Amazon Rainforest and Pasture Soil Reveal Novel Insights into the Physiology of Candidate Phyla in Tropical Sites.</title>
        <authorList>
            <person name="Kroeger M.E."/>
            <person name="Delmont T."/>
            <person name="Eren A.M."/>
            <person name="Guo J."/>
            <person name="Meyer K.M."/>
            <person name="Khan K."/>
            <person name="Rodrigues J.L.M."/>
            <person name="Bohannan B.J.M."/>
            <person name="Tringe S."/>
            <person name="Borges C.D."/>
            <person name="Tiedje J."/>
            <person name="Tsai S.M."/>
            <person name="Nusslein K."/>
        </authorList>
    </citation>
    <scope>NUCLEOTIDE SEQUENCE [LARGE SCALE GENOMIC DNA]</scope>
    <source>
        <strain evidence="8">Amazon FNV 2010 28 9</strain>
    </source>
</reference>
<keyword evidence="2" id="KW-0699">rRNA-binding</keyword>
<keyword evidence="4" id="KW-0694">RNA-binding</keyword>
<dbReference type="GO" id="GO:0046872">
    <property type="term" value="F:metal ion binding"/>
    <property type="evidence" value="ECO:0007669"/>
    <property type="project" value="UniProtKB-KW"/>
</dbReference>
<dbReference type="Proteomes" id="UP000246104">
    <property type="component" value="Unassembled WGS sequence"/>
</dbReference>
<evidence type="ECO:0000256" key="6">
    <source>
        <dbReference type="ARBA" id="ARBA00023274"/>
    </source>
</evidence>
<dbReference type="SUPFAM" id="SSF57716">
    <property type="entry name" value="Glucocorticoid receptor-like (DNA-binding domain)"/>
    <property type="match status" value="1"/>
</dbReference>
<dbReference type="GO" id="GO:0005737">
    <property type="term" value="C:cytoplasm"/>
    <property type="evidence" value="ECO:0007669"/>
    <property type="project" value="UniProtKB-ARBA"/>
</dbReference>
<dbReference type="GO" id="GO:0006412">
    <property type="term" value="P:translation"/>
    <property type="evidence" value="ECO:0007669"/>
    <property type="project" value="InterPro"/>
</dbReference>
<keyword evidence="3" id="KW-0862">Zinc</keyword>